<gene>
    <name evidence="1" type="ORF">HMPREF1173_01294</name>
</gene>
<dbReference type="Proteomes" id="UP000018727">
    <property type="component" value="Unassembled WGS sequence"/>
</dbReference>
<comment type="caution">
    <text evidence="1">The sequence shown here is derived from an EMBL/GenBank/DDBJ whole genome shotgun (WGS) entry which is preliminary data.</text>
</comment>
<dbReference type="RefSeq" id="WP_023925643.1">
    <property type="nucleotide sequence ID" value="NZ_KI669450.1"/>
</dbReference>
<dbReference type="HOGENOM" id="CLU_177771_0_0_10"/>
<dbReference type="EMBL" id="AZJH01000019">
    <property type="protein sequence ID" value="ETD28699.1"/>
    <property type="molecule type" value="Genomic_DNA"/>
</dbReference>
<sequence length="74" mass="8593">MMKKTYSVLTRYIFEDTFKVEAENSEKAKEKILKHCGMVIGSNIQTTLSDNEIVRIFSNHPNKQVGRNVERSKM</sequence>
<evidence type="ECO:0000313" key="2">
    <source>
        <dbReference type="Proteomes" id="UP000018727"/>
    </source>
</evidence>
<dbReference type="AlphaFoldDB" id="V8CMU5"/>
<accession>V8CMU5</accession>
<name>V8CMU5_9BACT</name>
<organism evidence="1 2">
    <name type="scientific">Prevotella nigrescens CC14M</name>
    <dbReference type="NCBI Taxonomy" id="1073366"/>
    <lineage>
        <taxon>Bacteria</taxon>
        <taxon>Pseudomonadati</taxon>
        <taxon>Bacteroidota</taxon>
        <taxon>Bacteroidia</taxon>
        <taxon>Bacteroidales</taxon>
        <taxon>Prevotellaceae</taxon>
        <taxon>Prevotella</taxon>
    </lineage>
</organism>
<dbReference type="PATRIC" id="fig|1073366.3.peg.1344"/>
<reference evidence="1 2" key="1">
    <citation type="submission" date="2013-10" db="EMBL/GenBank/DDBJ databases">
        <title>The Genome Sequence of Prevotella nigrescens CC14M.</title>
        <authorList>
            <consortium name="The Broad Institute Genomics Platform"/>
            <person name="Earl A."/>
            <person name="Allen-Vercoe E."/>
            <person name="Daigneault M."/>
            <person name="Young S.K."/>
            <person name="Zeng Q."/>
            <person name="Gargeya S."/>
            <person name="Fitzgerald M."/>
            <person name="Abouelleil A."/>
            <person name="Alvarado L."/>
            <person name="Chapman S.B."/>
            <person name="Gainer-Dewar J."/>
            <person name="Goldberg J."/>
            <person name="Griggs A."/>
            <person name="Gujja S."/>
            <person name="Hansen M."/>
            <person name="Howarth C."/>
            <person name="Imamovic A."/>
            <person name="Ireland A."/>
            <person name="Larimer J."/>
            <person name="McCowan C."/>
            <person name="Murphy C."/>
            <person name="Pearson M."/>
            <person name="Poon T.W."/>
            <person name="Priest M."/>
            <person name="Roberts A."/>
            <person name="Saif S."/>
            <person name="Shea T."/>
            <person name="Sykes S."/>
            <person name="Wortman J."/>
            <person name="Nusbaum C."/>
            <person name="Birren B."/>
        </authorList>
    </citation>
    <scope>NUCLEOTIDE SEQUENCE [LARGE SCALE GENOMIC DNA]</scope>
    <source>
        <strain evidence="1 2">CC14M</strain>
    </source>
</reference>
<keyword evidence="2" id="KW-1185">Reference proteome</keyword>
<evidence type="ECO:0000313" key="1">
    <source>
        <dbReference type="EMBL" id="ETD28699.1"/>
    </source>
</evidence>
<protein>
    <submittedName>
        <fullName evidence="1">Uncharacterized protein</fullName>
    </submittedName>
</protein>
<proteinExistence type="predicted"/>